<proteinExistence type="predicted"/>
<keyword evidence="2" id="KW-1185">Reference proteome</keyword>
<dbReference type="GeneID" id="20243025"/>
<evidence type="ECO:0008006" key="3">
    <source>
        <dbReference type="Google" id="ProtNLM"/>
    </source>
</evidence>
<dbReference type="KEGG" id="lgi:LOTGIDRAFT_175132"/>
<dbReference type="CTD" id="20243025"/>
<sequence>MFRPEKYPRSGNVRDLSSGLRPVFINETPLFHTILKCTNSKRIREDLQLPNVIKIIVDIDEYVYPTSRAQQQQELVYECHYEYIPDRYVLISDYILRQIFNKTEAECNQICNVEGPSCTFLYEGSFGVCSLFTTPIIYVSMDTNLTECEEKCNEKTGCLTMSSWGPGLDRCYLFNVNYSEIPEENRANFTGDTISMKMCI</sequence>
<dbReference type="HOGENOM" id="CLU_1367595_0_0_1"/>
<dbReference type="AlphaFoldDB" id="V4C270"/>
<gene>
    <name evidence="1" type="ORF">LOTGIDRAFT_175132</name>
</gene>
<name>V4C270_LOTGI</name>
<reference evidence="1 2" key="1">
    <citation type="journal article" date="2013" name="Nature">
        <title>Insights into bilaterian evolution from three spiralian genomes.</title>
        <authorList>
            <person name="Simakov O."/>
            <person name="Marletaz F."/>
            <person name="Cho S.J."/>
            <person name="Edsinger-Gonzales E."/>
            <person name="Havlak P."/>
            <person name="Hellsten U."/>
            <person name="Kuo D.H."/>
            <person name="Larsson T."/>
            <person name="Lv J."/>
            <person name="Arendt D."/>
            <person name="Savage R."/>
            <person name="Osoegawa K."/>
            <person name="de Jong P."/>
            <person name="Grimwood J."/>
            <person name="Chapman J.A."/>
            <person name="Shapiro H."/>
            <person name="Aerts A."/>
            <person name="Otillar R.P."/>
            <person name="Terry A.Y."/>
            <person name="Boore J.L."/>
            <person name="Grigoriev I.V."/>
            <person name="Lindberg D.R."/>
            <person name="Seaver E.C."/>
            <person name="Weisblat D.A."/>
            <person name="Putnam N.H."/>
            <person name="Rokhsar D.S."/>
        </authorList>
    </citation>
    <scope>NUCLEOTIDE SEQUENCE [LARGE SCALE GENOMIC DNA]</scope>
</reference>
<organism evidence="1 2">
    <name type="scientific">Lottia gigantea</name>
    <name type="common">Giant owl limpet</name>
    <dbReference type="NCBI Taxonomy" id="225164"/>
    <lineage>
        <taxon>Eukaryota</taxon>
        <taxon>Metazoa</taxon>
        <taxon>Spiralia</taxon>
        <taxon>Lophotrochozoa</taxon>
        <taxon>Mollusca</taxon>
        <taxon>Gastropoda</taxon>
        <taxon>Patellogastropoda</taxon>
        <taxon>Lottioidea</taxon>
        <taxon>Lottiidae</taxon>
        <taxon>Lottia</taxon>
    </lineage>
</organism>
<dbReference type="EMBL" id="KB201625">
    <property type="protein sequence ID" value="ESO95589.1"/>
    <property type="molecule type" value="Genomic_DNA"/>
</dbReference>
<dbReference type="Proteomes" id="UP000030746">
    <property type="component" value="Unassembled WGS sequence"/>
</dbReference>
<accession>V4C270</accession>
<evidence type="ECO:0000313" key="1">
    <source>
        <dbReference type="EMBL" id="ESO95589.1"/>
    </source>
</evidence>
<evidence type="ECO:0000313" key="2">
    <source>
        <dbReference type="Proteomes" id="UP000030746"/>
    </source>
</evidence>
<protein>
    <recommendedName>
        <fullName evidence="3">Apple domain-containing protein</fullName>
    </recommendedName>
</protein>
<dbReference type="RefSeq" id="XP_009053725.1">
    <property type="nucleotide sequence ID" value="XM_009055477.1"/>
</dbReference>